<accession>A0A9Q3CP87</accession>
<dbReference type="Proteomes" id="UP000765509">
    <property type="component" value="Unassembled WGS sequence"/>
</dbReference>
<organism evidence="1 2">
    <name type="scientific">Austropuccinia psidii MF-1</name>
    <dbReference type="NCBI Taxonomy" id="1389203"/>
    <lineage>
        <taxon>Eukaryota</taxon>
        <taxon>Fungi</taxon>
        <taxon>Dikarya</taxon>
        <taxon>Basidiomycota</taxon>
        <taxon>Pucciniomycotina</taxon>
        <taxon>Pucciniomycetes</taxon>
        <taxon>Pucciniales</taxon>
        <taxon>Sphaerophragmiaceae</taxon>
        <taxon>Austropuccinia</taxon>
    </lineage>
</organism>
<comment type="caution">
    <text evidence="1">The sequence shown here is derived from an EMBL/GenBank/DDBJ whole genome shotgun (WGS) entry which is preliminary data.</text>
</comment>
<proteinExistence type="predicted"/>
<gene>
    <name evidence="1" type="ORF">O181_025826</name>
</gene>
<evidence type="ECO:0000313" key="1">
    <source>
        <dbReference type="EMBL" id="MBW0486111.1"/>
    </source>
</evidence>
<dbReference type="EMBL" id="AVOT02008482">
    <property type="protein sequence ID" value="MBW0486111.1"/>
    <property type="molecule type" value="Genomic_DNA"/>
</dbReference>
<dbReference type="AlphaFoldDB" id="A0A9Q3CP87"/>
<evidence type="ECO:0000313" key="2">
    <source>
        <dbReference type="Proteomes" id="UP000765509"/>
    </source>
</evidence>
<reference evidence="1" key="1">
    <citation type="submission" date="2021-03" db="EMBL/GenBank/DDBJ databases">
        <title>Draft genome sequence of rust myrtle Austropuccinia psidii MF-1, a brazilian biotype.</title>
        <authorList>
            <person name="Quecine M.C."/>
            <person name="Pachon D.M.R."/>
            <person name="Bonatelli M.L."/>
            <person name="Correr F.H."/>
            <person name="Franceschini L.M."/>
            <person name="Leite T.F."/>
            <person name="Margarido G.R.A."/>
            <person name="Almeida C.A."/>
            <person name="Ferrarezi J.A."/>
            <person name="Labate C.A."/>
        </authorList>
    </citation>
    <scope>NUCLEOTIDE SEQUENCE</scope>
    <source>
        <strain evidence="1">MF-1</strain>
    </source>
</reference>
<sequence length="110" mass="12353">MTQKGHLGPGPPNEKGWLWIGGPKTKIEAWGLGIWKLAREANDGRIWPEAIEHQRGPIVHKRYGVSDWPQLGSKLDCRNTHGGGSLLVVVTVPPYLEWRASEHQDKVRDC</sequence>
<keyword evidence="2" id="KW-1185">Reference proteome</keyword>
<protein>
    <submittedName>
        <fullName evidence="1">Uncharacterized protein</fullName>
    </submittedName>
</protein>
<name>A0A9Q3CP87_9BASI</name>